<dbReference type="GO" id="GO:0005737">
    <property type="term" value="C:cytoplasm"/>
    <property type="evidence" value="ECO:0007669"/>
    <property type="project" value="TreeGrafter"/>
</dbReference>
<organism evidence="2 3">
    <name type="scientific">Neolewinella lacunae</name>
    <dbReference type="NCBI Taxonomy" id="1517758"/>
    <lineage>
        <taxon>Bacteria</taxon>
        <taxon>Pseudomonadati</taxon>
        <taxon>Bacteroidota</taxon>
        <taxon>Saprospiria</taxon>
        <taxon>Saprospirales</taxon>
        <taxon>Lewinellaceae</taxon>
        <taxon>Neolewinella</taxon>
    </lineage>
</organism>
<dbReference type="PANTHER" id="PTHR48079:SF6">
    <property type="entry name" value="NAD(P)-BINDING DOMAIN-CONTAINING PROTEIN-RELATED"/>
    <property type="match status" value="1"/>
</dbReference>
<dbReference type="AlphaFoldDB" id="A0A923PLQ2"/>
<dbReference type="RefSeq" id="WP_187467084.1">
    <property type="nucleotide sequence ID" value="NZ_JACSIT010000115.1"/>
</dbReference>
<dbReference type="InterPro" id="IPR006115">
    <property type="entry name" value="6PGDH_NADP-bd"/>
</dbReference>
<comment type="caution">
    <text evidence="2">The sequence shown here is derived from an EMBL/GenBank/DDBJ whole genome shotgun (WGS) entry which is preliminary data.</text>
</comment>
<sequence>MKKDTKDWRIAIIGCGWLGLPLLADLVAAGYTVAGTSRSPETLSAITAAGGTAWSLQLPEPPPAELLRDCKLVIVTLPPGGRQLGEAATGHYLDQLRALLAPEHFDQSPAVLYTSSTGVYGSTTGRVTEATPVAPDSASSRAVVAAEAWLTEHFEHLTILRLAGLAGPGRHPGRFYGGRDRPIPEGDAPVNLVVQQDVIAAIRHLLAHDLPTGTFNVCAAAHPPKGTFYTAAAAALGLPVAGQLAGGADGKVVDSTRLRRLGWQPRFDALEGGF</sequence>
<gene>
    <name evidence="2" type="ORF">H9S92_12700</name>
</gene>
<protein>
    <submittedName>
        <fullName evidence="2">NAD(P)-binding domain-containing protein</fullName>
    </submittedName>
</protein>
<dbReference type="Pfam" id="PF03446">
    <property type="entry name" value="NAD_binding_2"/>
    <property type="match status" value="1"/>
</dbReference>
<dbReference type="Gene3D" id="3.40.50.720">
    <property type="entry name" value="NAD(P)-binding Rossmann-like Domain"/>
    <property type="match status" value="1"/>
</dbReference>
<reference evidence="2" key="1">
    <citation type="submission" date="2020-08" db="EMBL/GenBank/DDBJ databases">
        <title>Lewinella bacteria from marine environments.</title>
        <authorList>
            <person name="Zhong Y."/>
        </authorList>
    </citation>
    <scope>NUCLEOTIDE SEQUENCE</scope>
    <source>
        <strain evidence="2">KCTC 42187</strain>
    </source>
</reference>
<dbReference type="InterPro" id="IPR051783">
    <property type="entry name" value="NAD(P)-dependent_oxidoreduct"/>
</dbReference>
<evidence type="ECO:0000313" key="2">
    <source>
        <dbReference type="EMBL" id="MBC6995031.1"/>
    </source>
</evidence>
<dbReference type="Proteomes" id="UP000650081">
    <property type="component" value="Unassembled WGS sequence"/>
</dbReference>
<keyword evidence="3" id="KW-1185">Reference proteome</keyword>
<name>A0A923PLQ2_9BACT</name>
<feature type="domain" description="6-phosphogluconate dehydrogenase NADP-binding" evidence="1">
    <location>
        <begin position="9"/>
        <end position="79"/>
    </location>
</feature>
<dbReference type="PANTHER" id="PTHR48079">
    <property type="entry name" value="PROTEIN YEEZ"/>
    <property type="match status" value="1"/>
</dbReference>
<accession>A0A923PLQ2</accession>
<dbReference type="GO" id="GO:0004029">
    <property type="term" value="F:aldehyde dehydrogenase (NAD+) activity"/>
    <property type="evidence" value="ECO:0007669"/>
    <property type="project" value="TreeGrafter"/>
</dbReference>
<proteinExistence type="predicted"/>
<dbReference type="EMBL" id="JACSIT010000115">
    <property type="protein sequence ID" value="MBC6995031.1"/>
    <property type="molecule type" value="Genomic_DNA"/>
</dbReference>
<dbReference type="InterPro" id="IPR036291">
    <property type="entry name" value="NAD(P)-bd_dom_sf"/>
</dbReference>
<dbReference type="SUPFAM" id="SSF51735">
    <property type="entry name" value="NAD(P)-binding Rossmann-fold domains"/>
    <property type="match status" value="1"/>
</dbReference>
<evidence type="ECO:0000313" key="3">
    <source>
        <dbReference type="Proteomes" id="UP000650081"/>
    </source>
</evidence>
<evidence type="ECO:0000259" key="1">
    <source>
        <dbReference type="Pfam" id="PF03446"/>
    </source>
</evidence>